<protein>
    <submittedName>
        <fullName evidence="1">Uncharacterized protein</fullName>
    </submittedName>
</protein>
<gene>
    <name evidence="1" type="ORF">HOLleu_24929</name>
</gene>
<sequence length="60" mass="6643">MAPLTRSTTQASSTVTKRSPKVVVKINLREKSVLPSIATSLTDQYITSKVFLAFIFLSRN</sequence>
<name>A0A9Q1BRS6_HOLLE</name>
<keyword evidence="2" id="KW-1185">Reference proteome</keyword>
<organism evidence="1 2">
    <name type="scientific">Holothuria leucospilota</name>
    <name type="common">Black long sea cucumber</name>
    <name type="synonym">Mertensiothuria leucospilota</name>
    <dbReference type="NCBI Taxonomy" id="206669"/>
    <lineage>
        <taxon>Eukaryota</taxon>
        <taxon>Metazoa</taxon>
        <taxon>Echinodermata</taxon>
        <taxon>Eleutherozoa</taxon>
        <taxon>Echinozoa</taxon>
        <taxon>Holothuroidea</taxon>
        <taxon>Aspidochirotacea</taxon>
        <taxon>Aspidochirotida</taxon>
        <taxon>Holothuriidae</taxon>
        <taxon>Holothuria</taxon>
    </lineage>
</organism>
<accession>A0A9Q1BRS6</accession>
<reference evidence="1" key="1">
    <citation type="submission" date="2021-10" db="EMBL/GenBank/DDBJ databases">
        <title>Tropical sea cucumber genome reveals ecological adaptation and Cuvierian tubules defense mechanism.</title>
        <authorList>
            <person name="Chen T."/>
        </authorList>
    </citation>
    <scope>NUCLEOTIDE SEQUENCE</scope>
    <source>
        <strain evidence="1">Nanhai2018</strain>
        <tissue evidence="1">Muscle</tissue>
    </source>
</reference>
<dbReference type="Proteomes" id="UP001152320">
    <property type="component" value="Chromosome 12"/>
</dbReference>
<proteinExistence type="predicted"/>
<evidence type="ECO:0000313" key="2">
    <source>
        <dbReference type="Proteomes" id="UP001152320"/>
    </source>
</evidence>
<dbReference type="EMBL" id="JAIZAY010000012">
    <property type="protein sequence ID" value="KAJ8031667.1"/>
    <property type="molecule type" value="Genomic_DNA"/>
</dbReference>
<dbReference type="AlphaFoldDB" id="A0A9Q1BRS6"/>
<comment type="caution">
    <text evidence="1">The sequence shown here is derived from an EMBL/GenBank/DDBJ whole genome shotgun (WGS) entry which is preliminary data.</text>
</comment>
<evidence type="ECO:0000313" key="1">
    <source>
        <dbReference type="EMBL" id="KAJ8031667.1"/>
    </source>
</evidence>